<evidence type="ECO:0000313" key="3">
    <source>
        <dbReference type="Proteomes" id="UP000292544"/>
    </source>
</evidence>
<dbReference type="InterPro" id="IPR001173">
    <property type="entry name" value="Glyco_trans_2-like"/>
</dbReference>
<dbReference type="Gene3D" id="3.90.550.10">
    <property type="entry name" value="Spore Coat Polysaccharide Biosynthesis Protein SpsA, Chain A"/>
    <property type="match status" value="1"/>
</dbReference>
<dbReference type="EMBL" id="SHLY01000011">
    <property type="protein sequence ID" value="TAA39591.1"/>
    <property type="molecule type" value="Genomic_DNA"/>
</dbReference>
<protein>
    <submittedName>
        <fullName evidence="2">Glycosyltransferase</fullName>
    </submittedName>
</protein>
<organism evidence="2 3">
    <name type="scientific">Corallincola spongiicola</name>
    <dbReference type="NCBI Taxonomy" id="2520508"/>
    <lineage>
        <taxon>Bacteria</taxon>
        <taxon>Pseudomonadati</taxon>
        <taxon>Pseudomonadota</taxon>
        <taxon>Gammaproteobacteria</taxon>
        <taxon>Alteromonadales</taxon>
        <taxon>Psychromonadaceae</taxon>
        <taxon>Corallincola</taxon>
    </lineage>
</organism>
<dbReference type="Pfam" id="PF00535">
    <property type="entry name" value="Glycos_transf_2"/>
    <property type="match status" value="1"/>
</dbReference>
<accession>A0ABY1WKB5</accession>
<proteinExistence type="predicted"/>
<keyword evidence="3" id="KW-1185">Reference proteome</keyword>
<name>A0ABY1WKB5_9GAMM</name>
<dbReference type="Proteomes" id="UP000292544">
    <property type="component" value="Unassembled WGS sequence"/>
</dbReference>
<dbReference type="InterPro" id="IPR029044">
    <property type="entry name" value="Nucleotide-diphossugar_trans"/>
</dbReference>
<reference evidence="3" key="1">
    <citation type="submission" date="2019-02" db="EMBL/GenBank/DDBJ databases">
        <title>Draft genome sequence of Muricauda sp. 176CP4-71.</title>
        <authorList>
            <person name="Park J.-S."/>
        </authorList>
    </citation>
    <scope>NUCLEOTIDE SEQUENCE [LARGE SCALE GENOMIC DNA]</scope>
    <source>
        <strain evidence="3">176GS2-150</strain>
    </source>
</reference>
<dbReference type="RefSeq" id="WP_130567957.1">
    <property type="nucleotide sequence ID" value="NZ_SHLY01000011.1"/>
</dbReference>
<feature type="domain" description="Glycosyltransferase 2-like" evidence="1">
    <location>
        <begin position="16"/>
        <end position="153"/>
    </location>
</feature>
<evidence type="ECO:0000259" key="1">
    <source>
        <dbReference type="Pfam" id="PF00535"/>
    </source>
</evidence>
<evidence type="ECO:0000313" key="2">
    <source>
        <dbReference type="EMBL" id="TAA39591.1"/>
    </source>
</evidence>
<gene>
    <name evidence="2" type="ORF">EXY25_18605</name>
</gene>
<dbReference type="SUPFAM" id="SSF53448">
    <property type="entry name" value="Nucleotide-diphospho-sugar transferases"/>
    <property type="match status" value="1"/>
</dbReference>
<sequence length="295" mass="33649">MVELNEVRIAVVLNAFKRTEYLSLQLDAIENQSIKPVEVYLWHNRGQSINESLKSRVILAECSENLGVWSRFAYALNADVDYICVLDDDTIPGARWFENCVKTMETHDGLLGTRGLQYLSKKRYNPYKEYGWANPNEETVQVDIVGHAWFFRREHLAQFWSELPPKEFSRTSGEDIHFSYMLQKAGINTYVPPHPTNETELWGSLPEYGKNIGTNDAAISLSSGALSKFDKAYRYYISRGFELCLSRKERLSEGVVLGSGVKKNPILRKIVDSSPLVKKIAKKVHNLLAKIGFHV</sequence>
<comment type="caution">
    <text evidence="2">The sequence shown here is derived from an EMBL/GenBank/DDBJ whole genome shotgun (WGS) entry which is preliminary data.</text>
</comment>